<protein>
    <submittedName>
        <fullName evidence="1">Uncharacterized protein</fullName>
    </submittedName>
</protein>
<accession>A0A7D3V7N4</accession>
<name>A0A7D3V7N4_9VIRU</name>
<reference evidence="1 2" key="1">
    <citation type="submission" date="2020-04" db="EMBL/GenBank/DDBJ databases">
        <title>Advantages and limits of metagenomic assembly and binning of a giant virus.</title>
        <authorList>
            <person name="Schulz F."/>
            <person name="Andreani J."/>
            <person name="Francis R."/>
            <person name="Boudjemaa H."/>
            <person name="Bou Khalil J.Y."/>
            <person name="Lee J."/>
            <person name="La Scola B."/>
            <person name="Woyke T."/>
        </authorList>
    </citation>
    <scope>NUCLEOTIDE SEQUENCE [LARGE SCALE GENOMIC DNA]</scope>
    <source>
        <strain evidence="1 2">FV1/VV64</strain>
    </source>
</reference>
<proteinExistence type="predicted"/>
<evidence type="ECO:0000313" key="2">
    <source>
        <dbReference type="Proteomes" id="UP001162001"/>
    </source>
</evidence>
<organism evidence="1 2">
    <name type="scientific">Fadolivirus FV1/VV64</name>
    <dbReference type="NCBI Taxonomy" id="3070911"/>
    <lineage>
        <taxon>Viruses</taxon>
        <taxon>Varidnaviria</taxon>
        <taxon>Bamfordvirae</taxon>
        <taxon>Nucleocytoviricota</taxon>
        <taxon>Megaviricetes</taxon>
        <taxon>Imitervirales</taxon>
        <taxon>Mimiviridae</taxon>
        <taxon>Klosneuvirinae</taxon>
        <taxon>Fadolivirus</taxon>
        <taxon>Fadolivirus algeromassiliense</taxon>
    </lineage>
</organism>
<dbReference type="EMBL" id="MT418680">
    <property type="protein sequence ID" value="QKF94216.1"/>
    <property type="molecule type" value="Genomic_DNA"/>
</dbReference>
<sequence>MTEQVNKLKKTAEELMQEQFTLCYRTSPYSNLWKCEAGFNSVNEVDERAKQLRDKNNDVVTTFFPFNKNMPLLVQQCRIKMALTPRIDINMKNETHY</sequence>
<gene>
    <name evidence="1" type="ORF">Fadolivirus_1_758</name>
</gene>
<keyword evidence="2" id="KW-1185">Reference proteome</keyword>
<evidence type="ECO:0000313" key="1">
    <source>
        <dbReference type="EMBL" id="QKF94216.1"/>
    </source>
</evidence>
<dbReference type="Proteomes" id="UP001162001">
    <property type="component" value="Segment"/>
</dbReference>